<feature type="transmembrane region" description="Helical" evidence="1">
    <location>
        <begin position="205"/>
        <end position="226"/>
    </location>
</feature>
<feature type="transmembrane region" description="Helical" evidence="1">
    <location>
        <begin position="40"/>
        <end position="64"/>
    </location>
</feature>
<keyword evidence="1" id="KW-0472">Membrane</keyword>
<feature type="transmembrane region" description="Helical" evidence="1">
    <location>
        <begin position="103"/>
        <end position="121"/>
    </location>
</feature>
<keyword evidence="1" id="KW-1133">Transmembrane helix</keyword>
<dbReference type="FunCoup" id="A0A1E5RFE1">
    <property type="interactions" value="39"/>
</dbReference>
<evidence type="ECO:0008006" key="4">
    <source>
        <dbReference type="Google" id="ProtNLM"/>
    </source>
</evidence>
<keyword evidence="3" id="KW-1185">Reference proteome</keyword>
<evidence type="ECO:0000256" key="1">
    <source>
        <dbReference type="SAM" id="Phobius"/>
    </source>
</evidence>
<protein>
    <recommendedName>
        <fullName evidence="4">Protein FUN14</fullName>
    </recommendedName>
</protein>
<comment type="caution">
    <text evidence="2">The sequence shown here is derived from an EMBL/GenBank/DDBJ whole genome shotgun (WGS) entry which is preliminary data.</text>
</comment>
<name>A0A1E5RFE1_9ASCO</name>
<dbReference type="OrthoDB" id="3990500at2759"/>
<dbReference type="AlphaFoldDB" id="A0A1E5RFE1"/>
<dbReference type="EMBL" id="LPNM01000007">
    <property type="protein sequence ID" value="OEJ85619.1"/>
    <property type="molecule type" value="Genomic_DNA"/>
</dbReference>
<dbReference type="InParanoid" id="A0A1E5RFE1"/>
<dbReference type="Proteomes" id="UP000095728">
    <property type="component" value="Unassembled WGS sequence"/>
</dbReference>
<evidence type="ECO:0000313" key="3">
    <source>
        <dbReference type="Proteomes" id="UP000095728"/>
    </source>
</evidence>
<accession>A0A1E5RFE1</accession>
<organism evidence="2 3">
    <name type="scientific">Hanseniaspora osmophila</name>
    <dbReference type="NCBI Taxonomy" id="56408"/>
    <lineage>
        <taxon>Eukaryota</taxon>
        <taxon>Fungi</taxon>
        <taxon>Dikarya</taxon>
        <taxon>Ascomycota</taxon>
        <taxon>Saccharomycotina</taxon>
        <taxon>Saccharomycetes</taxon>
        <taxon>Saccharomycodales</taxon>
        <taxon>Saccharomycodaceae</taxon>
        <taxon>Hanseniaspora</taxon>
    </lineage>
</organism>
<sequence length="228" mass="24555">MFRNGIHASFRRGFISTPKTQFTTLHSKNLFASKQSLKRIPFLLSSSLLLLAGGVTCSSGFANARAIHNESPSKPYPLSAEITPADAVNNFNSDTQRERRKKVYRQITTGSLFGLLAGTVFGKLSRVIFVICGSGMVLFEWLLTRGIVQRVTGSSGANGSGRLLGLFGLNGLTEELHDLAGTSGSNGNKSGLGASVNQFVKSTLAYMKVFPAFKLSFFLTFALAAYNI</sequence>
<keyword evidence="1" id="KW-0812">Transmembrane</keyword>
<proteinExistence type="predicted"/>
<reference evidence="3" key="1">
    <citation type="journal article" date="2016" name="Genome Announc.">
        <title>Genome sequences of three species of Hanseniaspora isolated from spontaneous wine fermentations.</title>
        <authorList>
            <person name="Sternes P.R."/>
            <person name="Lee D."/>
            <person name="Kutyna D.R."/>
            <person name="Borneman A.R."/>
        </authorList>
    </citation>
    <scope>NUCLEOTIDE SEQUENCE [LARGE SCALE GENOMIC DNA]</scope>
    <source>
        <strain evidence="3">AWRI3579</strain>
    </source>
</reference>
<evidence type="ECO:0000313" key="2">
    <source>
        <dbReference type="EMBL" id="OEJ85619.1"/>
    </source>
</evidence>
<feature type="transmembrane region" description="Helical" evidence="1">
    <location>
        <begin position="127"/>
        <end position="144"/>
    </location>
</feature>
<gene>
    <name evidence="2" type="ORF">AWRI3579_g2263</name>
</gene>